<dbReference type="GO" id="GO:0007186">
    <property type="term" value="P:G protein-coupled receptor signaling pathway"/>
    <property type="evidence" value="ECO:0007669"/>
    <property type="project" value="InterPro"/>
</dbReference>
<dbReference type="GO" id="GO:0019236">
    <property type="term" value="P:response to pheromone"/>
    <property type="evidence" value="ECO:0007669"/>
    <property type="project" value="InterPro"/>
</dbReference>
<feature type="transmembrane region" description="Helical" evidence="2">
    <location>
        <begin position="885"/>
        <end position="908"/>
    </location>
</feature>
<feature type="transmembrane region" description="Helical" evidence="2">
    <location>
        <begin position="855"/>
        <end position="873"/>
    </location>
</feature>
<keyword evidence="2" id="KW-0472">Membrane</keyword>
<dbReference type="OrthoDB" id="45670at2759"/>
<evidence type="ECO:0000313" key="4">
    <source>
        <dbReference type="EMBL" id="KOF77211.1"/>
    </source>
</evidence>
<feature type="transmembrane region" description="Helical" evidence="2">
    <location>
        <begin position="920"/>
        <end position="941"/>
    </location>
</feature>
<dbReference type="PANTHER" id="PTHR23252">
    <property type="entry name" value="INTIMAL THICKNESS RECEPTOR-RELATED"/>
    <property type="match status" value="1"/>
</dbReference>
<accession>A0A0L8GJN2</accession>
<feature type="compositionally biased region" description="Low complexity" evidence="1">
    <location>
        <begin position="994"/>
        <end position="1003"/>
    </location>
</feature>
<dbReference type="PANTHER" id="PTHR23252:SF43">
    <property type="entry name" value="INTIMAL THICKNESS RELATED RECEPTOR IRP DOMAIN-CONTAINING PROTEIN"/>
    <property type="match status" value="1"/>
</dbReference>
<feature type="region of interest" description="Disordered" evidence="1">
    <location>
        <begin position="983"/>
        <end position="1018"/>
    </location>
</feature>
<keyword evidence="2" id="KW-1133">Transmembrane helix</keyword>
<dbReference type="EMBL" id="KQ421523">
    <property type="protein sequence ID" value="KOF77211.1"/>
    <property type="molecule type" value="Genomic_DNA"/>
</dbReference>
<feature type="transmembrane region" description="Helical" evidence="2">
    <location>
        <begin position="814"/>
        <end position="835"/>
    </location>
</feature>
<reference evidence="4" key="1">
    <citation type="submission" date="2015-07" db="EMBL/GenBank/DDBJ databases">
        <title>MeaNS - Measles Nucleotide Surveillance Program.</title>
        <authorList>
            <person name="Tran T."/>
            <person name="Druce J."/>
        </authorList>
    </citation>
    <scope>NUCLEOTIDE SEQUENCE</scope>
    <source>
        <strain evidence="4">UCB-OBI-ISO-001</strain>
        <tissue evidence="4">Gonad</tissue>
    </source>
</reference>
<organism evidence="4">
    <name type="scientific">Octopus bimaculoides</name>
    <name type="common">California two-spotted octopus</name>
    <dbReference type="NCBI Taxonomy" id="37653"/>
    <lineage>
        <taxon>Eukaryota</taxon>
        <taxon>Metazoa</taxon>
        <taxon>Spiralia</taxon>
        <taxon>Lophotrochozoa</taxon>
        <taxon>Mollusca</taxon>
        <taxon>Cephalopoda</taxon>
        <taxon>Coleoidea</taxon>
        <taxon>Octopodiformes</taxon>
        <taxon>Octopoda</taxon>
        <taxon>Incirrata</taxon>
        <taxon>Octopodidae</taxon>
        <taxon>Octopus</taxon>
    </lineage>
</organism>
<feature type="transmembrane region" description="Helical" evidence="2">
    <location>
        <begin position="717"/>
        <end position="735"/>
    </location>
</feature>
<feature type="domain" description="GPR180/TMEM145 transmembrane" evidence="3">
    <location>
        <begin position="717"/>
        <end position="936"/>
    </location>
</feature>
<protein>
    <recommendedName>
        <fullName evidence="3">GPR180/TMEM145 transmembrane domain-containing protein</fullName>
    </recommendedName>
</protein>
<keyword evidence="2" id="KW-0812">Transmembrane</keyword>
<feature type="transmembrane region" description="Helical" evidence="2">
    <location>
        <begin position="779"/>
        <end position="802"/>
    </location>
</feature>
<dbReference type="Pfam" id="PF10192">
    <property type="entry name" value="GPR180-TMEM145_TM"/>
    <property type="match status" value="1"/>
</dbReference>
<gene>
    <name evidence="4" type="ORF">OCBIM_22032310mg</name>
</gene>
<evidence type="ECO:0000259" key="3">
    <source>
        <dbReference type="Pfam" id="PF10192"/>
    </source>
</evidence>
<proteinExistence type="predicted"/>
<evidence type="ECO:0000256" key="2">
    <source>
        <dbReference type="SAM" id="Phobius"/>
    </source>
</evidence>
<name>A0A0L8GJN2_OCTBM</name>
<dbReference type="InterPro" id="IPR019336">
    <property type="entry name" value="GPR180/TMEM145_TM"/>
</dbReference>
<dbReference type="AlphaFoldDB" id="A0A0L8GJN2"/>
<sequence>MGTVLQEREQNDCCIKKPYVIPTRSGVGGVPGRTKITNNAMTTATAGATNNNNNNNNTFILILAPSITNILTVVNNCDIGSRIKACEEEENKGKDGGIGDLRIKTSVVGVFGSDLNHHPSLVLPRSNALGRLKLIFPTSFNITNNNIVTAISTTTTTTTINASCSPTNILSCWIKACEKGERNPHVTSSDTEDPRLNYYQKLLNCPVFCEESICRVVLMELLVLNSLQSSCPVVTDATDDAVCNNFGYRWCVRERGLPGHNENPLLKLNSHRSYDNVSRPSDHRLLLVLSYDCETCLIEKACACCHHYRQLQHHQRPRGQYHHRISNSSYITNCNNYVFDSNKYVYDGDKRIINNKNNDCNFDINNGDGKNKRCKNNNRSINHCYTTNNENCLTATTLSNNNHNICTATTIINNNNSIHATTTTNAINYNHNAIHTINTSTTNNNSYTTSTNRNRKPQSLLFSLYHQFVSAFFLHSVLSSYNVIFVAFTMFSLGMLPTTSQALHLQGVWKSDNFFLFLAKFGFQKTDLRDLEHTQGIIYGQVFSNSKNPISAADQHSSNPKLTLVLVDSEYFMEYYGNRTSHDLNRCSRMFDKIDTIAFDYKCRPKGLEDFLRKVPCSENQMCVDEDDPKDVIDGFQFTYRIRDLERPRFWYLSLAACHRNNGQNSQNKSVQCKWMQSPKGIEIAYDIWLVNGHPSMKHINPFEHQFSFELHDVAEIYLIALLLYCILFGTWLRAYNKLIKHPVTKLLTLTIVLEMVGILLNCIHVIKFAFDGVGVNWLSVVGNGIDVLSECLFMLLVLVIAKGWAITNMYLEGKWVIFSIWGLYTVLNAVLFVWNLTEIDIISNTGEWHTGPGYLTLVFRLTIMLWFLYELRWTFLNDPQSKRLLFFQHFGAGILVWFVYLPVLVMVSLQISALWRYKTILSISFAANFLSAVCIVHLLWPSHSVLYLIKQDELIGDYEMEVTGFLEEPENSLVQEEILDEEPFEKHSKKQDSSSLLKTLSKNNGQAPSEDKELLLD</sequence>
<dbReference type="KEGG" id="obi:106876395"/>
<dbReference type="InterPro" id="IPR047831">
    <property type="entry name" value="GPR180/TMEM145"/>
</dbReference>
<evidence type="ECO:0000256" key="1">
    <source>
        <dbReference type="SAM" id="MobiDB-lite"/>
    </source>
</evidence>
<feature type="transmembrane region" description="Helical" evidence="2">
    <location>
        <begin position="747"/>
        <end position="767"/>
    </location>
</feature>